<protein>
    <recommendedName>
        <fullName evidence="4">Death domain-containing protein</fullName>
    </recommendedName>
</protein>
<reference evidence="2 3" key="1">
    <citation type="journal article" date="2018" name="Sci. Rep.">
        <title>Comparative analysis of the Pocillopora damicornis genome highlights role of immune system in coral evolution.</title>
        <authorList>
            <person name="Cunning R."/>
            <person name="Bay R.A."/>
            <person name="Gillette P."/>
            <person name="Baker A.C."/>
            <person name="Traylor-Knowles N."/>
        </authorList>
    </citation>
    <scope>NUCLEOTIDE SEQUENCE [LARGE SCALE GENOMIC DNA]</scope>
    <source>
        <strain evidence="2">RSMAS</strain>
        <tissue evidence="2">Whole animal</tissue>
    </source>
</reference>
<accession>A0A3M6UH17</accession>
<dbReference type="InterPro" id="IPR011029">
    <property type="entry name" value="DEATH-like_dom_sf"/>
</dbReference>
<gene>
    <name evidence="2" type="ORF">pdam_00010931</name>
</gene>
<sequence>MTFCFWCVYCRRGAPRKKRATVFASKPNPRRDLIFFRFYIYSDNKDSTKLIHILCLYKRVKTQDREQFPDSWKGMEKPFKMYNNSKNITVKLMVDPEKGWELDETPGEQVYIYDDSHGGRFRYKDACAFAVKPVKGREVEEFSCSLSFQQEGHDTEHAIYLNPGFSLVEKSVEPANACTHFNSAAGCSTSSAPAESDRRSSDEQPKTPRDSKLLSSLLDNRSFLKKVCDRLDREMKNYGDYRDVCSHYGFDRYEVAANFAKHDAGPSTALLEYLAVKYPKLTVDEFASVLKNVTQRNDVVESLEEYDNE</sequence>
<dbReference type="AlphaFoldDB" id="A0A3M6UH17"/>
<feature type="region of interest" description="Disordered" evidence="1">
    <location>
        <begin position="186"/>
        <end position="212"/>
    </location>
</feature>
<comment type="caution">
    <text evidence="2">The sequence shown here is derived from an EMBL/GenBank/DDBJ whole genome shotgun (WGS) entry which is preliminary data.</text>
</comment>
<evidence type="ECO:0000313" key="2">
    <source>
        <dbReference type="EMBL" id="RMX52941.1"/>
    </source>
</evidence>
<dbReference type="EMBL" id="RCHS01001556">
    <property type="protein sequence ID" value="RMX52941.1"/>
    <property type="molecule type" value="Genomic_DNA"/>
</dbReference>
<dbReference type="Proteomes" id="UP000275408">
    <property type="component" value="Unassembled WGS sequence"/>
</dbReference>
<organism evidence="2 3">
    <name type="scientific">Pocillopora damicornis</name>
    <name type="common">Cauliflower coral</name>
    <name type="synonym">Millepora damicornis</name>
    <dbReference type="NCBI Taxonomy" id="46731"/>
    <lineage>
        <taxon>Eukaryota</taxon>
        <taxon>Metazoa</taxon>
        <taxon>Cnidaria</taxon>
        <taxon>Anthozoa</taxon>
        <taxon>Hexacorallia</taxon>
        <taxon>Scleractinia</taxon>
        <taxon>Astrocoeniina</taxon>
        <taxon>Pocilloporidae</taxon>
        <taxon>Pocillopora</taxon>
    </lineage>
</organism>
<dbReference type="Gene3D" id="1.10.533.10">
    <property type="entry name" value="Death Domain, Fas"/>
    <property type="match status" value="1"/>
</dbReference>
<dbReference type="SUPFAM" id="SSF47986">
    <property type="entry name" value="DEATH domain"/>
    <property type="match status" value="1"/>
</dbReference>
<feature type="compositionally biased region" description="Basic and acidic residues" evidence="1">
    <location>
        <begin position="195"/>
        <end position="212"/>
    </location>
</feature>
<evidence type="ECO:0000256" key="1">
    <source>
        <dbReference type="SAM" id="MobiDB-lite"/>
    </source>
</evidence>
<evidence type="ECO:0008006" key="4">
    <source>
        <dbReference type="Google" id="ProtNLM"/>
    </source>
</evidence>
<evidence type="ECO:0000313" key="3">
    <source>
        <dbReference type="Proteomes" id="UP000275408"/>
    </source>
</evidence>
<keyword evidence="3" id="KW-1185">Reference proteome</keyword>
<proteinExistence type="predicted"/>
<dbReference type="OrthoDB" id="10499465at2759"/>
<name>A0A3M6UH17_POCDA</name>